<evidence type="ECO:0000256" key="4">
    <source>
        <dbReference type="SAM" id="MobiDB-lite"/>
    </source>
</evidence>
<dbReference type="Pfam" id="PF08167">
    <property type="entry name" value="RIX1"/>
    <property type="match status" value="1"/>
</dbReference>
<reference evidence="6" key="1">
    <citation type="submission" date="2018-01" db="EMBL/GenBank/DDBJ databases">
        <authorList>
            <person name="Mao J.F."/>
        </authorList>
    </citation>
    <scope>NUCLEOTIDE SEQUENCE</scope>
    <source>
        <strain evidence="6">Huo1</strain>
        <tissue evidence="6">Leaf</tissue>
    </source>
</reference>
<organism evidence="6">
    <name type="scientific">Salvia splendens</name>
    <name type="common">Scarlet sage</name>
    <dbReference type="NCBI Taxonomy" id="180675"/>
    <lineage>
        <taxon>Eukaryota</taxon>
        <taxon>Viridiplantae</taxon>
        <taxon>Streptophyta</taxon>
        <taxon>Embryophyta</taxon>
        <taxon>Tracheophyta</taxon>
        <taxon>Spermatophyta</taxon>
        <taxon>Magnoliopsida</taxon>
        <taxon>eudicotyledons</taxon>
        <taxon>Gunneridae</taxon>
        <taxon>Pentapetalae</taxon>
        <taxon>asterids</taxon>
        <taxon>lamiids</taxon>
        <taxon>Lamiales</taxon>
        <taxon>Lamiaceae</taxon>
        <taxon>Nepetoideae</taxon>
        <taxon>Mentheae</taxon>
        <taxon>Salviinae</taxon>
        <taxon>Salvia</taxon>
        <taxon>Salvia subgen. Calosphace</taxon>
        <taxon>core Calosphace</taxon>
    </lineage>
</organism>
<dbReference type="GO" id="GO:0005634">
    <property type="term" value="C:nucleus"/>
    <property type="evidence" value="ECO:0007669"/>
    <property type="project" value="UniProtKB-SubCell"/>
</dbReference>
<dbReference type="GO" id="GO:0006364">
    <property type="term" value="P:rRNA processing"/>
    <property type="evidence" value="ECO:0007669"/>
    <property type="project" value="TreeGrafter"/>
</dbReference>
<sequence>MSPPEAMYDVAMKPKLLRSLLREYVPDEKHPFTNPSELSYVVSAVKTHKLLSERAPPEAQQDLVDAWKSAVDSWVNRLLALASSNLPDKCWAGICLLGLTCQECSSERFLTSYDVWLNKLLVHIQPSEVSHFVKASSCASLSDMFTRLDDFSNVKKDATSLATKVTQQSLKLLNEESSSVVLVGISQDSRALIFNVFLCGIFLVLDKVVIDGQHMYYEEAMCLLRTLIDFFPSAVHRHYDSVEAAIVSKLISGKCSPSVLKNLGHGLSLLPKSRGDEDSWSLMMNKILLYVNSQLNDAFQGLEEETRNAKAMRALLPAGKEPPPPLGGSEVSDHSSDISARSPERLLASRISSLLLCCSDMLTTPYPVMVHVPICGLIALAGRVLLVDGFLPLSSYSFMTTLKQEFVCSEIPNMQYQSLEILTAIVKGLGRFSQVLPYVAEIFELLKEYLSRCKIPGLKIKAYSILKVLLISMGVGLAIHVSQNIVSNVFVDLDFLGIEKDVKSSGTNTKVQSELSNDVHYKKRKRGKVSLQEQPAHGGLEEEMSINSTPISVKIAALEALEALLTVGGSVRSESWRGDVDKLLITVATYACRGGSKEERKILLSGDATPTWADFQVAALRALLASLLSPGRVRPSHLALSLQLFRKGMQAADTKLAEHCGHALLALEVLIHPRSLPLLNFNSDDDGYKALGHLRDPVYPSGDRRIPNYQHDEPESEEDDLIENWRGKDDEMEIQVTERQQPMDPADEVSSGVDVLKKNEVTTSENGPDNNGIEAKRFKSASDQSGGVLESVELEPANGKAAPVENNITAESGAVSVSENIYERISATLSRIDRSNETMFEVDDEAEDVFPDIVDGDPDSD</sequence>
<feature type="region of interest" description="Disordered" evidence="4">
    <location>
        <begin position="699"/>
        <end position="720"/>
    </location>
</feature>
<dbReference type="AlphaFoldDB" id="A0A8X8XIZ9"/>
<evidence type="ECO:0000313" key="7">
    <source>
        <dbReference type="Proteomes" id="UP000298416"/>
    </source>
</evidence>
<dbReference type="Proteomes" id="UP000298416">
    <property type="component" value="Unassembled WGS sequence"/>
</dbReference>
<gene>
    <name evidence="6" type="ORF">SASPL_122235</name>
</gene>
<evidence type="ECO:0000313" key="6">
    <source>
        <dbReference type="EMBL" id="KAG6414861.1"/>
    </source>
</evidence>
<dbReference type="InterPro" id="IPR012583">
    <property type="entry name" value="RIX1_N"/>
</dbReference>
<comment type="subcellular location">
    <subcellularLocation>
        <location evidence="1">Nucleus</location>
    </subcellularLocation>
</comment>
<evidence type="ECO:0000256" key="2">
    <source>
        <dbReference type="ARBA" id="ARBA00010511"/>
    </source>
</evidence>
<dbReference type="PANTHER" id="PTHR34105">
    <property type="entry name" value="PROLINE-, GLUTAMIC ACID- AND LEUCINE-RICH PROTEIN 1"/>
    <property type="match status" value="1"/>
</dbReference>
<dbReference type="EMBL" id="PNBA02000008">
    <property type="protein sequence ID" value="KAG6414861.1"/>
    <property type="molecule type" value="Genomic_DNA"/>
</dbReference>
<accession>A0A8X8XIZ9</accession>
<evidence type="ECO:0000256" key="3">
    <source>
        <dbReference type="ARBA" id="ARBA00023242"/>
    </source>
</evidence>
<dbReference type="PANTHER" id="PTHR34105:SF1">
    <property type="entry name" value="PROLINE-, GLUTAMIC ACID- AND LEUCINE-RICH PROTEIN 1"/>
    <property type="match status" value="1"/>
</dbReference>
<name>A0A8X8XIZ9_SALSN</name>
<comment type="caution">
    <text evidence="6">The sequence shown here is derived from an EMBL/GenBank/DDBJ whole genome shotgun (WGS) entry which is preliminary data.</text>
</comment>
<feature type="compositionally biased region" description="Basic and acidic residues" evidence="4">
    <location>
        <begin position="702"/>
        <end position="713"/>
    </location>
</feature>
<feature type="domain" description="Pre-rRNA-processing protein RIX1 N-terminal" evidence="5">
    <location>
        <begin position="19"/>
        <end position="256"/>
    </location>
</feature>
<keyword evidence="3" id="KW-0539">Nucleus</keyword>
<evidence type="ECO:0000256" key="1">
    <source>
        <dbReference type="ARBA" id="ARBA00004123"/>
    </source>
</evidence>
<protein>
    <recommendedName>
        <fullName evidence="5">Pre-rRNA-processing protein RIX1 N-terminal domain-containing protein</fullName>
    </recommendedName>
</protein>
<comment type="similarity">
    <text evidence="2">Belongs to the RIX1/PELP1 family.</text>
</comment>
<dbReference type="InterPro" id="IPR016024">
    <property type="entry name" value="ARM-type_fold"/>
</dbReference>
<dbReference type="SUPFAM" id="SSF48371">
    <property type="entry name" value="ARM repeat"/>
    <property type="match status" value="1"/>
</dbReference>
<reference evidence="6" key="2">
    <citation type="submission" date="2020-08" db="EMBL/GenBank/DDBJ databases">
        <title>Plant Genome Project.</title>
        <authorList>
            <person name="Zhang R.-G."/>
        </authorList>
    </citation>
    <scope>NUCLEOTIDE SEQUENCE</scope>
    <source>
        <strain evidence="6">Huo1</strain>
        <tissue evidence="6">Leaf</tissue>
    </source>
</reference>
<evidence type="ECO:0000259" key="5">
    <source>
        <dbReference type="Pfam" id="PF08167"/>
    </source>
</evidence>
<proteinExistence type="inferred from homology"/>
<keyword evidence="7" id="KW-1185">Reference proteome</keyword>